<sequence length="512" mass="56008">MLAKVYGCAVLGIDALPVTIEVNINPGIGYHLVGLPDSAIRESNYRIAAALGNHGFRIPGKKITINMAPADLRKEGSAYDLPLAMGILVASGQLRKDGLDRCMLMGELSLDGELQPLKGALSMALQAKEAGFRHLIVPAGNALEAAVVEGLWVLGARTLSDVIEHFRGRKLLERVAGKDFLPGQIQDAKFPDFREIKGQETVKRCMEIAAAGGHNVVLIGPPGSGKTMLARRLPGILPPMTRDEALETTKIHSVSAVQPAGGLIAERPFRNPHHTISDVALVGGGAYPQPGEISLAHNGVLFLDELPEFRRQVLEVLRQPLEDRNITISRSRFRITYPCSFMLVASMNPTPGGHFPEDTGGHSVQESEMRKYLGRISGPLLDRIDLHMEVRPVPFRQLSDSRCGESSAVIRNRVVRAREVQGHRLSGTGAYCNAQMDVRMIREHCRLKPGPGKLLARAMERLHLSARAYDRILKVARTIADLQGRRTIGESEIAEAIQYRSLDRFGSPGSEW</sequence>
<dbReference type="Pfam" id="PF13335">
    <property type="entry name" value="Mg_chelatase_C"/>
    <property type="match status" value="1"/>
</dbReference>
<accession>A4CKX1</accession>
<dbReference type="InterPro" id="IPR004482">
    <property type="entry name" value="Mg_chelat-rel"/>
</dbReference>
<dbReference type="PANTHER" id="PTHR32039:SF7">
    <property type="entry name" value="COMPETENCE PROTEIN COMM"/>
    <property type="match status" value="1"/>
</dbReference>
<dbReference type="GO" id="GO:0003677">
    <property type="term" value="F:DNA binding"/>
    <property type="evidence" value="ECO:0007669"/>
    <property type="project" value="InterPro"/>
</dbReference>
<dbReference type="EMBL" id="CP001712">
    <property type="protein sequence ID" value="EAR15520.1"/>
    <property type="molecule type" value="Genomic_DNA"/>
</dbReference>
<evidence type="ECO:0000313" key="5">
    <source>
        <dbReference type="EMBL" id="EAR15520.1"/>
    </source>
</evidence>
<evidence type="ECO:0000256" key="2">
    <source>
        <dbReference type="ARBA" id="ARBA00022741"/>
    </source>
</evidence>
<dbReference type="SUPFAM" id="SSF54211">
    <property type="entry name" value="Ribosomal protein S5 domain 2-like"/>
    <property type="match status" value="1"/>
</dbReference>
<proteinExistence type="inferred from homology"/>
<dbReference type="SMART" id="SM00382">
    <property type="entry name" value="AAA"/>
    <property type="match status" value="1"/>
</dbReference>
<dbReference type="GO" id="GO:0005524">
    <property type="term" value="F:ATP binding"/>
    <property type="evidence" value="ECO:0007669"/>
    <property type="project" value="UniProtKB-KW"/>
</dbReference>
<dbReference type="NCBIfam" id="TIGR00368">
    <property type="entry name" value="YifB family Mg chelatase-like AAA ATPase"/>
    <property type="match status" value="1"/>
</dbReference>
<evidence type="ECO:0000256" key="3">
    <source>
        <dbReference type="ARBA" id="ARBA00022840"/>
    </source>
</evidence>
<dbReference type="Proteomes" id="UP000009049">
    <property type="component" value="Chromosome"/>
</dbReference>
<dbReference type="Pfam" id="PF01078">
    <property type="entry name" value="Mg_chelatase"/>
    <property type="match status" value="1"/>
</dbReference>
<feature type="domain" description="AAA+ ATPase" evidence="4">
    <location>
        <begin position="212"/>
        <end position="394"/>
    </location>
</feature>
<dbReference type="eggNOG" id="COG0606">
    <property type="taxonomic scope" value="Bacteria"/>
</dbReference>
<dbReference type="AlphaFoldDB" id="A4CKX1"/>
<dbReference type="InterPro" id="IPR025158">
    <property type="entry name" value="Mg_chelat-rel_C"/>
</dbReference>
<dbReference type="STRING" id="313596.RB2501_14369"/>
<dbReference type="InterPro" id="IPR001208">
    <property type="entry name" value="MCM_dom"/>
</dbReference>
<dbReference type="PRINTS" id="PR01657">
    <property type="entry name" value="MCMFAMILY"/>
</dbReference>
<gene>
    <name evidence="5" type="ordered locus">RB2501_14369</name>
</gene>
<dbReference type="SUPFAM" id="SSF52540">
    <property type="entry name" value="P-loop containing nucleoside triphosphate hydrolases"/>
    <property type="match status" value="1"/>
</dbReference>
<keyword evidence="3" id="KW-0067">ATP-binding</keyword>
<dbReference type="InterPro" id="IPR000523">
    <property type="entry name" value="Mg_chelatse_chII-like_cat_dom"/>
</dbReference>
<dbReference type="InterPro" id="IPR020568">
    <property type="entry name" value="Ribosomal_Su5_D2-typ_SF"/>
</dbReference>
<dbReference type="InterPro" id="IPR003593">
    <property type="entry name" value="AAA+_ATPase"/>
</dbReference>
<dbReference type="Gene3D" id="3.30.230.10">
    <property type="match status" value="1"/>
</dbReference>
<dbReference type="InterPro" id="IPR045006">
    <property type="entry name" value="CHLI-like"/>
</dbReference>
<protein>
    <submittedName>
        <fullName evidence="5">Magnesium chelatase, subunit ChlI</fullName>
    </submittedName>
</protein>
<evidence type="ECO:0000259" key="4">
    <source>
        <dbReference type="SMART" id="SM00382"/>
    </source>
</evidence>
<dbReference type="OrthoDB" id="9813147at2"/>
<keyword evidence="6" id="KW-1185">Reference proteome</keyword>
<dbReference type="InterPro" id="IPR027417">
    <property type="entry name" value="P-loop_NTPase"/>
</dbReference>
<reference evidence="5 6" key="1">
    <citation type="journal article" date="2009" name="J. Bacteriol.">
        <title>Complete genome sequence of Robiginitalea biformata HTCC2501.</title>
        <authorList>
            <person name="Oh H.M."/>
            <person name="Giovannoni S.J."/>
            <person name="Lee K."/>
            <person name="Ferriera S."/>
            <person name="Johnson J."/>
            <person name="Cho J.C."/>
        </authorList>
    </citation>
    <scope>NUCLEOTIDE SEQUENCE [LARGE SCALE GENOMIC DNA]</scope>
    <source>
        <strain evidence="6">ATCC BAA-864 / HTCC2501 / KCTC 12146</strain>
    </source>
</reference>
<organism evidence="5 6">
    <name type="scientific">Robiginitalea biformata (strain ATCC BAA-864 / DSM 15991 / KCTC 12146 / HTCC2501)</name>
    <dbReference type="NCBI Taxonomy" id="313596"/>
    <lineage>
        <taxon>Bacteria</taxon>
        <taxon>Pseudomonadati</taxon>
        <taxon>Bacteroidota</taxon>
        <taxon>Flavobacteriia</taxon>
        <taxon>Flavobacteriales</taxon>
        <taxon>Flavobacteriaceae</taxon>
        <taxon>Robiginitalea</taxon>
    </lineage>
</organism>
<evidence type="ECO:0000313" key="6">
    <source>
        <dbReference type="Proteomes" id="UP000009049"/>
    </source>
</evidence>
<dbReference type="PANTHER" id="PTHR32039">
    <property type="entry name" value="MAGNESIUM-CHELATASE SUBUNIT CHLI"/>
    <property type="match status" value="1"/>
</dbReference>
<dbReference type="InterPro" id="IPR014721">
    <property type="entry name" value="Ribsml_uS5_D2-typ_fold_subgr"/>
</dbReference>
<dbReference type="Gene3D" id="3.40.50.300">
    <property type="entry name" value="P-loop containing nucleotide triphosphate hydrolases"/>
    <property type="match status" value="1"/>
</dbReference>
<evidence type="ECO:0000256" key="1">
    <source>
        <dbReference type="ARBA" id="ARBA00006354"/>
    </source>
</evidence>
<dbReference type="KEGG" id="rbi:RB2501_14369"/>
<dbReference type="Pfam" id="PF13541">
    <property type="entry name" value="ChlI"/>
    <property type="match status" value="1"/>
</dbReference>
<keyword evidence="2" id="KW-0547">Nucleotide-binding</keyword>
<name>A4CKX1_ROBBH</name>
<comment type="similarity">
    <text evidence="1">Belongs to the Mg-chelatase subunits D/I family. ComM subfamily.</text>
</comment>
<dbReference type="RefSeq" id="WP_015754836.1">
    <property type="nucleotide sequence ID" value="NC_013222.1"/>
</dbReference>
<dbReference type="HOGENOM" id="CLU_026145_1_0_10"/>